<dbReference type="InterPro" id="IPR041489">
    <property type="entry name" value="PDZ_6"/>
</dbReference>
<reference evidence="2" key="2">
    <citation type="journal article" date="2020" name="Microorganisms">
        <title>Osmotic Adaptation and Compatible Solute Biosynthesis of Phototrophic Bacteria as Revealed from Genome Analyses.</title>
        <authorList>
            <person name="Imhoff J.F."/>
            <person name="Rahn T."/>
            <person name="Kunzel S."/>
            <person name="Keller A."/>
            <person name="Neulinger S.C."/>
        </authorList>
    </citation>
    <scope>NUCLEOTIDE SEQUENCE</scope>
    <source>
        <strain evidence="2">IM 151</strain>
    </source>
</reference>
<dbReference type="Gene3D" id="1.10.390.10">
    <property type="entry name" value="Neutral Protease Domain 2"/>
    <property type="match status" value="1"/>
</dbReference>
<name>A0ABS1DQG0_RUBGE</name>
<dbReference type="InterPro" id="IPR027268">
    <property type="entry name" value="Peptidase_M4/M1_CTD_sf"/>
</dbReference>
<dbReference type="Pfam" id="PF05299">
    <property type="entry name" value="Peptidase_M61"/>
    <property type="match status" value="1"/>
</dbReference>
<dbReference type="InterPro" id="IPR001478">
    <property type="entry name" value="PDZ"/>
</dbReference>
<dbReference type="Gene3D" id="2.60.40.3650">
    <property type="match status" value="1"/>
</dbReference>
<dbReference type="SUPFAM" id="SSF55486">
    <property type="entry name" value="Metalloproteases ('zincins'), catalytic domain"/>
    <property type="match status" value="1"/>
</dbReference>
<dbReference type="InterPro" id="IPR024191">
    <property type="entry name" value="Peptidase_M61"/>
</dbReference>
<evidence type="ECO:0000259" key="1">
    <source>
        <dbReference type="SMART" id="SM00228"/>
    </source>
</evidence>
<evidence type="ECO:0000313" key="2">
    <source>
        <dbReference type="EMBL" id="MBK1712237.1"/>
    </source>
</evidence>
<dbReference type="Pfam" id="PF17820">
    <property type="entry name" value="PDZ_6"/>
    <property type="match status" value="1"/>
</dbReference>
<dbReference type="SMART" id="SM00228">
    <property type="entry name" value="PDZ"/>
    <property type="match status" value="1"/>
</dbReference>
<dbReference type="RefSeq" id="WP_200378093.1">
    <property type="nucleotide sequence ID" value="NZ_NRRU01000014.1"/>
</dbReference>
<dbReference type="PIRSF" id="PIRSF016493">
    <property type="entry name" value="Glycyl_aminpptds"/>
    <property type="match status" value="1"/>
</dbReference>
<dbReference type="InterPro" id="IPR007963">
    <property type="entry name" value="Peptidase_M61_catalytic"/>
</dbReference>
<feature type="domain" description="PDZ" evidence="1">
    <location>
        <begin position="465"/>
        <end position="532"/>
    </location>
</feature>
<dbReference type="InterPro" id="IPR040756">
    <property type="entry name" value="Peptidase_M61_N"/>
</dbReference>
<comment type="caution">
    <text evidence="2">The sequence shown here is derived from an EMBL/GenBank/DDBJ whole genome shotgun (WGS) entry which is preliminary data.</text>
</comment>
<organism evidence="2 3">
    <name type="scientific">Rubrivivax gelatinosus</name>
    <name type="common">Rhodocyclus gelatinosus</name>
    <name type="synonym">Rhodopseudomonas gelatinosa</name>
    <dbReference type="NCBI Taxonomy" id="28068"/>
    <lineage>
        <taxon>Bacteria</taxon>
        <taxon>Pseudomonadati</taxon>
        <taxon>Pseudomonadota</taxon>
        <taxon>Betaproteobacteria</taxon>
        <taxon>Burkholderiales</taxon>
        <taxon>Sphaerotilaceae</taxon>
        <taxon>Rubrivivax</taxon>
    </lineage>
</organism>
<keyword evidence="3" id="KW-1185">Reference proteome</keyword>
<protein>
    <submittedName>
        <fullName evidence="2">Peptidase M61</fullName>
    </submittedName>
</protein>
<dbReference type="Gene3D" id="2.30.42.10">
    <property type="match status" value="1"/>
</dbReference>
<accession>A0ABS1DQG0</accession>
<sequence>MPGYRIEIADAHAHLFRVTLTLPRPAPQQRLALPAWIPGSYMIRDFARHLVGLEARQGGREVVLEQLDKTSWLAPCDGSAALVVSATVYANDPSVRGAFLDAERGFFNGTSLLLRAEGREHEPHTIELGALPAGWSVATAMPEAGRRRWRAADYDEAIDHPFALGRFWRGRFEAAGAEHEIVVDGAWPNFDGERLLADVQKICRTQIRFWHGARGKPPFARYLFLLHASDDGYGGLEHRASTALIAARRDLPRRGAGEVGEAYAGLLGLFSHEYFHTWNVKRLRPRALVGADLGREAPTALLWFFEGFTSYYDDLMLLRAGLIAREHYLKLVGKQLAGVLATPGRRVQSVAQAAADAWTRYYRADENTPNATVSYYAKGALVALLVDLRRRAAGSSLDDAMRRLWKHHADTPVDEAELFAALADGVPGLAEELAAWVHGTGELPLADALRAFGVVLLDGPATLAQRIGLRLVETAGSATVRQVLRGSAAEAAGLAPGDELLAAEGWRLRRLEDARQWLDGDAPFELLVVRDQRLRTLHVVPGATASPATSFVDDPAATDAARSARKGWLGG</sequence>
<gene>
    <name evidence="2" type="ORF">CKO43_05530</name>
</gene>
<dbReference type="Proteomes" id="UP001041814">
    <property type="component" value="Unassembled WGS sequence"/>
</dbReference>
<dbReference type="SUPFAM" id="SSF50156">
    <property type="entry name" value="PDZ domain-like"/>
    <property type="match status" value="1"/>
</dbReference>
<proteinExistence type="predicted"/>
<dbReference type="EMBL" id="NRRU01000014">
    <property type="protein sequence ID" value="MBK1712237.1"/>
    <property type="molecule type" value="Genomic_DNA"/>
</dbReference>
<dbReference type="Pfam" id="PF17899">
    <property type="entry name" value="Peptidase_M61_N"/>
    <property type="match status" value="1"/>
</dbReference>
<reference evidence="2" key="1">
    <citation type="submission" date="2017-08" db="EMBL/GenBank/DDBJ databases">
        <authorList>
            <person name="Imhoff J.F."/>
            <person name="Rahn T."/>
            <person name="Kuenzel S."/>
            <person name="Neulinger S.C."/>
        </authorList>
    </citation>
    <scope>NUCLEOTIDE SEQUENCE</scope>
    <source>
        <strain evidence="2">IM 151</strain>
    </source>
</reference>
<dbReference type="InterPro" id="IPR036034">
    <property type="entry name" value="PDZ_sf"/>
</dbReference>
<evidence type="ECO:0000313" key="3">
    <source>
        <dbReference type="Proteomes" id="UP001041814"/>
    </source>
</evidence>